<dbReference type="InterPro" id="IPR051651">
    <property type="entry name" value="DMTF1_DNA-bind_reg"/>
</dbReference>
<evidence type="ECO:0000256" key="3">
    <source>
        <dbReference type="ARBA" id="ARBA00023242"/>
    </source>
</evidence>
<dbReference type="CDD" id="cd00167">
    <property type="entry name" value="SANT"/>
    <property type="match status" value="1"/>
</dbReference>
<keyword evidence="8" id="KW-1185">Reference proteome</keyword>
<feature type="compositionally biased region" description="Low complexity" evidence="4">
    <location>
        <begin position="664"/>
        <end position="685"/>
    </location>
</feature>
<gene>
    <name evidence="7" type="ORF">EUX98_g5777</name>
</gene>
<organism evidence="7 8">
    <name type="scientific">Antrodiella citrinella</name>
    <dbReference type="NCBI Taxonomy" id="2447956"/>
    <lineage>
        <taxon>Eukaryota</taxon>
        <taxon>Fungi</taxon>
        <taxon>Dikarya</taxon>
        <taxon>Basidiomycota</taxon>
        <taxon>Agaricomycotina</taxon>
        <taxon>Agaricomycetes</taxon>
        <taxon>Polyporales</taxon>
        <taxon>Steccherinaceae</taxon>
        <taxon>Antrodiella</taxon>
    </lineage>
</organism>
<dbReference type="GO" id="GO:0005634">
    <property type="term" value="C:nucleus"/>
    <property type="evidence" value="ECO:0007669"/>
    <property type="project" value="UniProtKB-SubCell"/>
</dbReference>
<evidence type="ECO:0000313" key="7">
    <source>
        <dbReference type="EMBL" id="THH28412.1"/>
    </source>
</evidence>
<dbReference type="Pfam" id="PF13921">
    <property type="entry name" value="Myb_DNA-bind_6"/>
    <property type="match status" value="1"/>
</dbReference>
<keyword evidence="3" id="KW-0539">Nucleus</keyword>
<feature type="compositionally biased region" description="Basic residues" evidence="4">
    <location>
        <begin position="33"/>
        <end position="44"/>
    </location>
</feature>
<accession>A0A4S4MQR7</accession>
<dbReference type="InterPro" id="IPR009057">
    <property type="entry name" value="Homeodomain-like_sf"/>
</dbReference>
<dbReference type="InterPro" id="IPR001005">
    <property type="entry name" value="SANT/Myb"/>
</dbReference>
<comment type="caution">
    <text evidence="7">The sequence shown here is derived from an EMBL/GenBank/DDBJ whole genome shotgun (WGS) entry which is preliminary data.</text>
</comment>
<proteinExistence type="predicted"/>
<feature type="domain" description="Myb-like" evidence="5">
    <location>
        <begin position="481"/>
        <end position="542"/>
    </location>
</feature>
<evidence type="ECO:0000259" key="6">
    <source>
        <dbReference type="PROSITE" id="PS51294"/>
    </source>
</evidence>
<dbReference type="GO" id="GO:0000976">
    <property type="term" value="F:transcription cis-regulatory region binding"/>
    <property type="evidence" value="ECO:0007669"/>
    <property type="project" value="TreeGrafter"/>
</dbReference>
<name>A0A4S4MQR7_9APHY</name>
<dbReference type="PANTHER" id="PTHR46380">
    <property type="entry name" value="CYCLIN-D-BINDING MYB-LIKE TRANSCRIPTION FACTOR 1"/>
    <property type="match status" value="1"/>
</dbReference>
<feature type="domain" description="Myb-like" evidence="5">
    <location>
        <begin position="429"/>
        <end position="478"/>
    </location>
</feature>
<evidence type="ECO:0000256" key="2">
    <source>
        <dbReference type="ARBA" id="ARBA00023125"/>
    </source>
</evidence>
<dbReference type="PROSITE" id="PS50090">
    <property type="entry name" value="MYB_LIKE"/>
    <property type="match status" value="2"/>
</dbReference>
<dbReference type="Proteomes" id="UP000308730">
    <property type="component" value="Unassembled WGS sequence"/>
</dbReference>
<feature type="compositionally biased region" description="Basic and acidic residues" evidence="4">
    <location>
        <begin position="131"/>
        <end position="142"/>
    </location>
</feature>
<evidence type="ECO:0000259" key="5">
    <source>
        <dbReference type="PROSITE" id="PS50090"/>
    </source>
</evidence>
<feature type="region of interest" description="Disordered" evidence="4">
    <location>
        <begin position="297"/>
        <end position="334"/>
    </location>
</feature>
<dbReference type="GO" id="GO:0003700">
    <property type="term" value="F:DNA-binding transcription factor activity"/>
    <property type="evidence" value="ECO:0007669"/>
    <property type="project" value="TreeGrafter"/>
</dbReference>
<evidence type="ECO:0000313" key="8">
    <source>
        <dbReference type="Proteomes" id="UP000308730"/>
    </source>
</evidence>
<dbReference type="OrthoDB" id="39591at2759"/>
<feature type="compositionally biased region" description="Low complexity" evidence="4">
    <location>
        <begin position="183"/>
        <end position="193"/>
    </location>
</feature>
<dbReference type="SMART" id="SM00717">
    <property type="entry name" value="SANT"/>
    <property type="match status" value="4"/>
</dbReference>
<dbReference type="SUPFAM" id="SSF46689">
    <property type="entry name" value="Homeodomain-like"/>
    <property type="match status" value="2"/>
</dbReference>
<dbReference type="AlphaFoldDB" id="A0A4S4MQR7"/>
<feature type="domain" description="HTH myb-type" evidence="6">
    <location>
        <begin position="429"/>
        <end position="482"/>
    </location>
</feature>
<dbReference type="InterPro" id="IPR017930">
    <property type="entry name" value="Myb_dom"/>
</dbReference>
<dbReference type="PROSITE" id="PS51294">
    <property type="entry name" value="HTH_MYB"/>
    <property type="match status" value="1"/>
</dbReference>
<sequence length="685" mass="75467">MSSDASSSLSVEIQQALHQAVGDANEAANLLKQAKKDKKKKKRAREKDAAESSQVTEQPGDGDGERRKKKKKHDRGSTEEEAVDVETSLMAVDTPSDATPLVGTPVASEVAQDEIADAEKAKKKRKKKKDKGKDSAVEERPTEPPAIAPVEDASAADFLSAVVAAASATSGSHGPPPSSEFTPQLQPYQPHYPYSQPPLGYAYPLPPPNAVYGQAPPTLPAMPPLPDIPGLSLSDLSPEDLLRTLQELDISKIALVLKSLGDAAAATNTQLNILPSYITGPPPGPPPVRQRPVRSDIILGRPPKPTKGASKRPPLPPSLSTTPLQPGDEGNPEHAHMLANVWMNASKLSEMVNKQGLVYKKGKFSAIEEAQLSEAIEHYRSSRGLTVDELKVLIFSKDKGRDSFWPEITAAVHLRPIVAVYHHIRRIYHPDHRQGKWMPTEDEKLRMAVADHGQQWSKISLIVGRMDSDCRDRYRNHLQDSDKRQTGHWTKEEEEQLTQIVTEMTVKQGKDIDNEIFWGVVSTKMGGTRGRQQCRIKWTDSLSTQYKNQGERPRWSQMDAYLLVHKIDSLNVRDDSEIDWKLLPDEHWNSWSAHSLQRRWLTMKRGIKGFEEMSHAEIMDIVRTKKAQSPPPPARKKSKKNPTSQEAIDSDADDQASDPLPIQSAAGSSTGPGTVAAAAADSDSD</sequence>
<feature type="region of interest" description="Disordered" evidence="4">
    <location>
        <begin position="623"/>
        <end position="685"/>
    </location>
</feature>
<protein>
    <submittedName>
        <fullName evidence="7">Uncharacterized protein</fullName>
    </submittedName>
</protein>
<comment type="subcellular location">
    <subcellularLocation>
        <location evidence="1">Nucleus</location>
    </subcellularLocation>
</comment>
<reference evidence="7 8" key="1">
    <citation type="submission" date="2019-02" db="EMBL/GenBank/DDBJ databases">
        <title>Genome sequencing of the rare red list fungi Antrodiella citrinella (Flaviporus citrinellus).</title>
        <authorList>
            <person name="Buettner E."/>
            <person name="Kellner H."/>
        </authorList>
    </citation>
    <scope>NUCLEOTIDE SEQUENCE [LARGE SCALE GENOMIC DNA]</scope>
    <source>
        <strain evidence="7 8">DSM 108506</strain>
    </source>
</reference>
<dbReference type="PANTHER" id="PTHR46380:SF2">
    <property type="entry name" value="CYCLIN-D-BINDING MYB-LIKE TRANSCRIPTION FACTOR 1"/>
    <property type="match status" value="1"/>
</dbReference>
<feature type="region of interest" description="Disordered" evidence="4">
    <location>
        <begin position="33"/>
        <end position="152"/>
    </location>
</feature>
<keyword evidence="2" id="KW-0238">DNA-binding</keyword>
<dbReference type="EMBL" id="SGPM01000180">
    <property type="protein sequence ID" value="THH28412.1"/>
    <property type="molecule type" value="Genomic_DNA"/>
</dbReference>
<evidence type="ECO:0000256" key="1">
    <source>
        <dbReference type="ARBA" id="ARBA00004123"/>
    </source>
</evidence>
<feature type="region of interest" description="Disordered" evidence="4">
    <location>
        <begin position="165"/>
        <end position="193"/>
    </location>
</feature>
<feature type="compositionally biased region" description="Basic residues" evidence="4">
    <location>
        <begin position="121"/>
        <end position="130"/>
    </location>
</feature>
<evidence type="ECO:0000256" key="4">
    <source>
        <dbReference type="SAM" id="MobiDB-lite"/>
    </source>
</evidence>
<dbReference type="Gene3D" id="1.10.10.60">
    <property type="entry name" value="Homeodomain-like"/>
    <property type="match status" value="2"/>
</dbReference>